<organism evidence="7 8">
    <name type="scientific">Alkalispirochaeta americana</name>
    <dbReference type="NCBI Taxonomy" id="159291"/>
    <lineage>
        <taxon>Bacteria</taxon>
        <taxon>Pseudomonadati</taxon>
        <taxon>Spirochaetota</taxon>
        <taxon>Spirochaetia</taxon>
        <taxon>Spirochaetales</taxon>
        <taxon>Spirochaetaceae</taxon>
        <taxon>Alkalispirochaeta</taxon>
    </lineage>
</organism>
<dbReference type="AlphaFoldDB" id="A0A1N6XKD6"/>
<keyword evidence="4" id="KW-0786">Thiamine pyrophosphate</keyword>
<dbReference type="PANTHER" id="PTHR42916">
    <property type="entry name" value="2-SUCCINYL-5-ENOLPYRUVYL-6-HYDROXY-3-CYCLOHEXENE-1-CARBOXYLATE SYNTHASE"/>
    <property type="match status" value="1"/>
</dbReference>
<dbReference type="GO" id="GO:0009234">
    <property type="term" value="P:menaquinone biosynthetic process"/>
    <property type="evidence" value="ECO:0007669"/>
    <property type="project" value="InterPro"/>
</dbReference>
<dbReference type="GO" id="GO:0070204">
    <property type="term" value="F:2-succinyl-5-enolpyruvyl-6-hydroxy-3-cyclohexene-1-carboxylic-acid synthase activity"/>
    <property type="evidence" value="ECO:0007669"/>
    <property type="project" value="InterPro"/>
</dbReference>
<sequence length="578" mass="63700">MNIGYTDEKQTQIVIALLKQHGIKKIIASPGTTNMTLVLSMQHDSHFEIYSSVDERSAAYMACGLAAESGEPVVISCTGATASRNYMPGLTEAYYRKLPVLAVTATKTLPHVGHHIAQVIDRSVMPVDTVVHSVTLPLVKDDEDFKDCEIKVNQAVLELCRRGGGPVHINLPTVYSQNYEVQELPDVRVIKRFVSGAKLPPLPTGKIGVFIGAHAIMSDVETATLDAFCAANNAVVFCDHTSGYKGKYRVQYSIVGCQSHLDHSSYLPDLLIHIGEVTGDYYNTSGRHVWRVSMDGELRDTFGRLQYVFEMSERQFFENYTETPSHVEDGYLRECLSRVEAVRNELPELPFSNIWIASMMASNVPEGATVHFGILNSLRAWNFFETPVSVTAMCNVGGFGIDGGVSSLIGASLANPQKLYFGVIGDLAFFYDMNVMGNRHVGNNVRILLVNNGKGTEFRLSHHPAAVFGDEADVFVSAGGHFGNKSPELVKHYAEDLGYDYVTAASKEEFLAVYEDFVCPELTQKPMLFEVFTDSKEEAAALELVRSIKKDLKGSMRDVAKRALGAKHYGALKKVLKN</sequence>
<dbReference type="Gene3D" id="3.40.50.1220">
    <property type="entry name" value="TPP-binding domain"/>
    <property type="match status" value="1"/>
</dbReference>
<proteinExistence type="predicted"/>
<keyword evidence="3" id="KW-0460">Magnesium</keyword>
<dbReference type="EMBL" id="FTMS01000026">
    <property type="protein sequence ID" value="SIR02727.1"/>
    <property type="molecule type" value="Genomic_DNA"/>
</dbReference>
<feature type="domain" description="Thiamine pyrophosphate enzyme N-terminal TPP-binding" evidence="6">
    <location>
        <begin position="11"/>
        <end position="122"/>
    </location>
</feature>
<evidence type="ECO:0000256" key="4">
    <source>
        <dbReference type="ARBA" id="ARBA00023052"/>
    </source>
</evidence>
<dbReference type="InterPro" id="IPR004433">
    <property type="entry name" value="MenaQ_synth_MenD"/>
</dbReference>
<keyword evidence="5" id="KW-0464">Manganese</keyword>
<name>A0A1N6XKD6_9SPIO</name>
<dbReference type="STRING" id="159291.SAMN05920897_1268"/>
<dbReference type="PANTHER" id="PTHR42916:SF1">
    <property type="entry name" value="PROTEIN PHYLLO, CHLOROPLASTIC"/>
    <property type="match status" value="1"/>
</dbReference>
<evidence type="ECO:0000313" key="7">
    <source>
        <dbReference type="EMBL" id="SIR02727.1"/>
    </source>
</evidence>
<keyword evidence="2" id="KW-0479">Metal-binding</keyword>
<evidence type="ECO:0000313" key="8">
    <source>
        <dbReference type="Proteomes" id="UP000186400"/>
    </source>
</evidence>
<dbReference type="Proteomes" id="UP000186400">
    <property type="component" value="Unassembled WGS sequence"/>
</dbReference>
<protein>
    <submittedName>
        <fullName evidence="7">2-succinyl-5-enolpyruvyl-6-hydroxy-3-cyclohexene-1-carboxylate synthase</fullName>
    </submittedName>
</protein>
<keyword evidence="8" id="KW-1185">Reference proteome</keyword>
<dbReference type="CDD" id="cd07037">
    <property type="entry name" value="TPP_PYR_MenD"/>
    <property type="match status" value="1"/>
</dbReference>
<dbReference type="GO" id="GO:0046872">
    <property type="term" value="F:metal ion binding"/>
    <property type="evidence" value="ECO:0007669"/>
    <property type="project" value="UniProtKB-KW"/>
</dbReference>
<dbReference type="OrthoDB" id="9791859at2"/>
<gene>
    <name evidence="7" type="ORF">SAMN05920897_1268</name>
</gene>
<evidence type="ECO:0000256" key="1">
    <source>
        <dbReference type="ARBA" id="ARBA00022679"/>
    </source>
</evidence>
<dbReference type="Pfam" id="PF02776">
    <property type="entry name" value="TPP_enzyme_N"/>
    <property type="match status" value="1"/>
</dbReference>
<dbReference type="SUPFAM" id="SSF52518">
    <property type="entry name" value="Thiamin diphosphate-binding fold (THDP-binding)"/>
    <property type="match status" value="2"/>
</dbReference>
<keyword evidence="1" id="KW-0808">Transferase</keyword>
<dbReference type="InterPro" id="IPR029061">
    <property type="entry name" value="THDP-binding"/>
</dbReference>
<dbReference type="PIRSF" id="PIRSF004983">
    <property type="entry name" value="MenD"/>
    <property type="match status" value="1"/>
</dbReference>
<accession>A0A1N6XKD6</accession>
<dbReference type="Gene3D" id="3.40.50.970">
    <property type="match status" value="2"/>
</dbReference>
<dbReference type="InterPro" id="IPR012001">
    <property type="entry name" value="Thiamin_PyroP_enz_TPP-bd_dom"/>
</dbReference>
<evidence type="ECO:0000259" key="6">
    <source>
        <dbReference type="Pfam" id="PF02776"/>
    </source>
</evidence>
<reference evidence="7 8" key="1">
    <citation type="submission" date="2017-01" db="EMBL/GenBank/DDBJ databases">
        <authorList>
            <person name="Mah S.A."/>
            <person name="Swanson W.J."/>
            <person name="Moy G.W."/>
            <person name="Vacquier V.D."/>
        </authorList>
    </citation>
    <scope>NUCLEOTIDE SEQUENCE [LARGE SCALE GENOMIC DNA]</scope>
    <source>
        <strain evidence="7 8">ASpG1</strain>
    </source>
</reference>
<dbReference type="GO" id="GO:0030976">
    <property type="term" value="F:thiamine pyrophosphate binding"/>
    <property type="evidence" value="ECO:0007669"/>
    <property type="project" value="InterPro"/>
</dbReference>
<evidence type="ECO:0000256" key="2">
    <source>
        <dbReference type="ARBA" id="ARBA00022723"/>
    </source>
</evidence>
<evidence type="ECO:0000256" key="5">
    <source>
        <dbReference type="ARBA" id="ARBA00023211"/>
    </source>
</evidence>
<evidence type="ECO:0000256" key="3">
    <source>
        <dbReference type="ARBA" id="ARBA00022842"/>
    </source>
</evidence>
<dbReference type="RefSeq" id="WP_076489892.1">
    <property type="nucleotide sequence ID" value="NZ_FTMS01000026.1"/>
</dbReference>